<dbReference type="GO" id="GO:0006696">
    <property type="term" value="P:ergosterol biosynthetic process"/>
    <property type="evidence" value="ECO:0007669"/>
    <property type="project" value="TreeGrafter"/>
</dbReference>
<dbReference type="InterPro" id="IPR018083">
    <property type="entry name" value="Sterol_reductase_CS"/>
</dbReference>
<accession>A0A2S4PTZ9</accession>
<evidence type="ECO:0000256" key="6">
    <source>
        <dbReference type="ARBA" id="ARBA00022989"/>
    </source>
</evidence>
<protein>
    <recommendedName>
        <fullName evidence="13">Delta(14)-sterol reductase</fullName>
    </recommendedName>
    <alternativeName>
        <fullName evidence="13">C-14 sterol reductase</fullName>
    </alternativeName>
    <alternativeName>
        <fullName evidence="13">Sterol C14-reductase</fullName>
    </alternativeName>
</protein>
<dbReference type="InterPro" id="IPR001171">
    <property type="entry name" value="ERG24_DHCR-like"/>
</dbReference>
<dbReference type="GO" id="GO:0005789">
    <property type="term" value="C:endoplasmic reticulum membrane"/>
    <property type="evidence" value="ECO:0007669"/>
    <property type="project" value="TreeGrafter"/>
</dbReference>
<dbReference type="OrthoDB" id="10262235at2759"/>
<evidence type="ECO:0000256" key="10">
    <source>
        <dbReference type="ARBA" id="ARBA00023136"/>
    </source>
</evidence>
<sequence>MSLKRAEPSYEFGGPVGAFFVSFGLPVLVYASTFLCNDLSGCPVPSLLSPSTTTIDRLKQEVGWPSNGFKGLASWDVSGKVLCYYLLNAVLHCLMPGEEVEGVKLACGGKHKYKLNTWSSTIFILTLLAAGTAYQGASFPVWTFIYDNYLHILTANVIISYALATFVYIRSFGVKPGNSEFREIAVGGRTGNMLYDWFIGRELNPRVSLPLLGEIDIKLWCELRPGLLGWMLLDFAFVVHQYKAYGFITDSIVLLTAFQVLYILDAWWMESSVLTTMDITTDGFGFMLSFGDLVWVPFVYSLQARYLAVYPVSLGILSSSGVLGVVAVGYYIFRSANNEKNRFRTNPKDPRVQGLKYLTTKAGSKLLITGWWGIARHINYFGDWIMAWAYCLPTGIAGYIIRPVTLQNVTELVNSESSFFFHKSATQIVEVTQGPAKGYGMFFTYFYLLYFTVLLIHREIRDEEKCERKYGDDWERYREIVCYRIIPGVY</sequence>
<keyword evidence="4 13" id="KW-0812">Transmembrane</keyword>
<comment type="subcellular location">
    <subcellularLocation>
        <location evidence="1">Membrane</location>
        <topology evidence="1">Multi-pass membrane protein</topology>
    </subcellularLocation>
</comment>
<reference evidence="14 15" key="1">
    <citation type="submission" date="2017-10" db="EMBL/GenBank/DDBJ databases">
        <title>Development of genomic resources for the powdery mildew, Erysiphe pulchra.</title>
        <authorList>
            <person name="Wadl P.A."/>
            <person name="Mack B.M."/>
            <person name="Moore G."/>
            <person name="Beltz S.B."/>
        </authorList>
    </citation>
    <scope>NUCLEOTIDE SEQUENCE [LARGE SCALE GENOMIC DNA]</scope>
    <source>
        <strain evidence="14">Cflorida</strain>
    </source>
</reference>
<keyword evidence="3 13" id="KW-0444">Lipid biosynthesis</keyword>
<dbReference type="PROSITE" id="PS01018">
    <property type="entry name" value="STEROL_REDUCT_2"/>
    <property type="match status" value="1"/>
</dbReference>
<organism evidence="14 15">
    <name type="scientific">Erysiphe pulchra</name>
    <dbReference type="NCBI Taxonomy" id="225359"/>
    <lineage>
        <taxon>Eukaryota</taxon>
        <taxon>Fungi</taxon>
        <taxon>Dikarya</taxon>
        <taxon>Ascomycota</taxon>
        <taxon>Pezizomycotina</taxon>
        <taxon>Leotiomycetes</taxon>
        <taxon>Erysiphales</taxon>
        <taxon>Erysiphaceae</taxon>
        <taxon>Erysiphe</taxon>
    </lineage>
</organism>
<dbReference type="STRING" id="225359.A0A2S4PTZ9"/>
<evidence type="ECO:0000256" key="8">
    <source>
        <dbReference type="ARBA" id="ARBA00023011"/>
    </source>
</evidence>
<dbReference type="Gene3D" id="1.20.120.1630">
    <property type="match status" value="1"/>
</dbReference>
<keyword evidence="9 13" id="KW-0443">Lipid metabolism</keyword>
<keyword evidence="7 13" id="KW-0560">Oxidoreductase</keyword>
<dbReference type="PANTHER" id="PTHR21257">
    <property type="entry name" value="DELTA(14)-STEROL REDUCTASE"/>
    <property type="match status" value="1"/>
</dbReference>
<feature type="transmembrane region" description="Helical" evidence="13">
    <location>
        <begin position="244"/>
        <end position="264"/>
    </location>
</feature>
<dbReference type="AlphaFoldDB" id="A0A2S4PTZ9"/>
<keyword evidence="6 13" id="KW-1133">Transmembrane helix</keyword>
<evidence type="ECO:0000256" key="9">
    <source>
        <dbReference type="ARBA" id="ARBA00023098"/>
    </source>
</evidence>
<gene>
    <name evidence="14" type="ORF">EPUL_004108</name>
</gene>
<feature type="transmembrane region" description="Helical" evidence="13">
    <location>
        <begin position="118"/>
        <end position="137"/>
    </location>
</feature>
<keyword evidence="5 13" id="KW-0752">Steroid biosynthesis</keyword>
<evidence type="ECO:0000256" key="12">
    <source>
        <dbReference type="ARBA" id="ARBA00023221"/>
    </source>
</evidence>
<evidence type="ECO:0000256" key="2">
    <source>
        <dbReference type="ARBA" id="ARBA00005402"/>
    </source>
</evidence>
<keyword evidence="12 13" id="KW-0753">Steroid metabolism</keyword>
<keyword evidence="8 13" id="KW-0756">Sterol biosynthesis</keyword>
<evidence type="ECO:0000313" key="15">
    <source>
        <dbReference type="Proteomes" id="UP000237438"/>
    </source>
</evidence>
<feature type="transmembrane region" description="Helical" evidence="13">
    <location>
        <begin position="12"/>
        <end position="31"/>
    </location>
</feature>
<evidence type="ECO:0000256" key="13">
    <source>
        <dbReference type="RuleBase" id="RU369120"/>
    </source>
</evidence>
<keyword evidence="15" id="KW-1185">Reference proteome</keyword>
<keyword evidence="11 13" id="KW-1207">Sterol metabolism</keyword>
<name>A0A2S4PTZ9_9PEZI</name>
<evidence type="ECO:0000256" key="4">
    <source>
        <dbReference type="ARBA" id="ARBA00022692"/>
    </source>
</evidence>
<comment type="caution">
    <text evidence="13">Lacks conserved residue(s) required for the propagation of feature annotation.</text>
</comment>
<evidence type="ECO:0000256" key="11">
    <source>
        <dbReference type="ARBA" id="ARBA00023166"/>
    </source>
</evidence>
<dbReference type="Proteomes" id="UP000237438">
    <property type="component" value="Unassembled WGS sequence"/>
</dbReference>
<evidence type="ECO:0000256" key="5">
    <source>
        <dbReference type="ARBA" id="ARBA00022955"/>
    </source>
</evidence>
<comment type="similarity">
    <text evidence="2 13">Belongs to the ERG4/ERG24 family.</text>
</comment>
<dbReference type="Pfam" id="PF01222">
    <property type="entry name" value="ERG4_ERG24"/>
    <property type="match status" value="1"/>
</dbReference>
<evidence type="ECO:0000256" key="1">
    <source>
        <dbReference type="ARBA" id="ARBA00004141"/>
    </source>
</evidence>
<dbReference type="PANTHER" id="PTHR21257:SF52">
    <property type="entry name" value="DELTA(14)-STEROL REDUCTASE TM7SF2"/>
    <property type="match status" value="1"/>
</dbReference>
<feature type="transmembrane region" description="Helical" evidence="13">
    <location>
        <begin position="439"/>
        <end position="456"/>
    </location>
</feature>
<evidence type="ECO:0000313" key="14">
    <source>
        <dbReference type="EMBL" id="POS85510.1"/>
    </source>
</evidence>
<evidence type="ECO:0000256" key="3">
    <source>
        <dbReference type="ARBA" id="ARBA00022516"/>
    </source>
</evidence>
<dbReference type="EMBL" id="PEDP01000580">
    <property type="protein sequence ID" value="POS85510.1"/>
    <property type="molecule type" value="Genomic_DNA"/>
</dbReference>
<dbReference type="PROSITE" id="PS01017">
    <property type="entry name" value="STEROL_REDUCT_1"/>
    <property type="match status" value="1"/>
</dbReference>
<keyword evidence="10 13" id="KW-0472">Membrane</keyword>
<feature type="transmembrane region" description="Helical" evidence="13">
    <location>
        <begin position="149"/>
        <end position="169"/>
    </location>
</feature>
<proteinExistence type="inferred from homology"/>
<evidence type="ECO:0000256" key="7">
    <source>
        <dbReference type="ARBA" id="ARBA00023002"/>
    </source>
</evidence>
<comment type="caution">
    <text evidence="14">The sequence shown here is derived from an EMBL/GenBank/DDBJ whole genome shotgun (WGS) entry which is preliminary data.</text>
</comment>
<dbReference type="GO" id="GO:0050613">
    <property type="term" value="F:Delta14-sterol reductase activity"/>
    <property type="evidence" value="ECO:0007669"/>
    <property type="project" value="TreeGrafter"/>
</dbReference>
<feature type="transmembrane region" description="Helical" evidence="13">
    <location>
        <begin position="309"/>
        <end position="333"/>
    </location>
</feature>